<dbReference type="InterPro" id="IPR050647">
    <property type="entry name" value="Plant_LRR-RLKs"/>
</dbReference>
<dbReference type="InterPro" id="IPR011009">
    <property type="entry name" value="Kinase-like_dom_sf"/>
</dbReference>
<evidence type="ECO:0000313" key="7">
    <source>
        <dbReference type="EMBL" id="KAF8642606.1"/>
    </source>
</evidence>
<dbReference type="SUPFAM" id="SSF56112">
    <property type="entry name" value="Protein kinase-like (PK-like)"/>
    <property type="match status" value="1"/>
</dbReference>
<dbReference type="PROSITE" id="PS00108">
    <property type="entry name" value="PROTEIN_KINASE_ST"/>
    <property type="match status" value="1"/>
</dbReference>
<sequence length="272" mass="29216">MHPSSISSPFATSSWKMTPFRTLDFTELEVLNNIREENLIGRGYGSGNQQEEVIGKGGDEAAGHSTVAVKQIGNAGKPDGSHEKDGLRHGNIIGLLCCVSGDDTNLLVYEYIENGSLDWFLHRRRKHGPYMHHGFTRPVIHRDVKCGNILLDRGFRAKIADFGLARILATAGGESEQASAVSGTIGYIASASCCWSSPLGFGSFLAKWASKRYKGGSPWADLVDGEIQDPAFLDDMVAVLELGGDVHRRGSGGEAADERGPPPAPPVWPEGA</sequence>
<evidence type="ECO:0000256" key="5">
    <source>
        <dbReference type="SAM" id="MobiDB-lite"/>
    </source>
</evidence>
<dbReference type="OrthoDB" id="672733at2759"/>
<gene>
    <name evidence="7" type="ORF">HU200_067286</name>
</gene>
<keyword evidence="2" id="KW-0677">Repeat</keyword>
<keyword evidence="1" id="KW-0433">Leucine-rich repeat</keyword>
<dbReference type="SMART" id="SM00220">
    <property type="entry name" value="S_TKc"/>
    <property type="match status" value="1"/>
</dbReference>
<accession>A0A834ZWS0</accession>
<dbReference type="PANTHER" id="PTHR48056">
    <property type="entry name" value="LRR RECEPTOR-LIKE SERINE/THREONINE-PROTEIN KINASE-RELATED"/>
    <property type="match status" value="1"/>
</dbReference>
<feature type="compositionally biased region" description="Pro residues" evidence="5">
    <location>
        <begin position="261"/>
        <end position="272"/>
    </location>
</feature>
<organism evidence="7 8">
    <name type="scientific">Digitaria exilis</name>
    <dbReference type="NCBI Taxonomy" id="1010633"/>
    <lineage>
        <taxon>Eukaryota</taxon>
        <taxon>Viridiplantae</taxon>
        <taxon>Streptophyta</taxon>
        <taxon>Embryophyta</taxon>
        <taxon>Tracheophyta</taxon>
        <taxon>Spermatophyta</taxon>
        <taxon>Magnoliopsida</taxon>
        <taxon>Liliopsida</taxon>
        <taxon>Poales</taxon>
        <taxon>Poaceae</taxon>
        <taxon>PACMAD clade</taxon>
        <taxon>Panicoideae</taxon>
        <taxon>Panicodae</taxon>
        <taxon>Paniceae</taxon>
        <taxon>Anthephorinae</taxon>
        <taxon>Digitaria</taxon>
    </lineage>
</organism>
<evidence type="ECO:0000313" key="8">
    <source>
        <dbReference type="Proteomes" id="UP000636709"/>
    </source>
</evidence>
<protein>
    <recommendedName>
        <fullName evidence="6">Protein kinase domain-containing protein</fullName>
    </recommendedName>
</protein>
<evidence type="ECO:0000259" key="6">
    <source>
        <dbReference type="PROSITE" id="PS50011"/>
    </source>
</evidence>
<dbReference type="PROSITE" id="PS50011">
    <property type="entry name" value="PROTEIN_KINASE_DOM"/>
    <property type="match status" value="1"/>
</dbReference>
<feature type="domain" description="Protein kinase" evidence="6">
    <location>
        <begin position="34"/>
        <end position="272"/>
    </location>
</feature>
<dbReference type="Pfam" id="PF00069">
    <property type="entry name" value="Pkinase"/>
    <property type="match status" value="1"/>
</dbReference>
<dbReference type="EMBL" id="JACEFO010003289">
    <property type="protein sequence ID" value="KAF8642606.1"/>
    <property type="molecule type" value="Genomic_DNA"/>
</dbReference>
<keyword evidence="3" id="KW-0675">Receptor</keyword>
<dbReference type="InterPro" id="IPR008271">
    <property type="entry name" value="Ser/Thr_kinase_AS"/>
</dbReference>
<feature type="region of interest" description="Disordered" evidence="5">
    <location>
        <begin position="248"/>
        <end position="272"/>
    </location>
</feature>
<evidence type="ECO:0000256" key="2">
    <source>
        <dbReference type="ARBA" id="ARBA00022737"/>
    </source>
</evidence>
<dbReference type="InterPro" id="IPR000719">
    <property type="entry name" value="Prot_kinase_dom"/>
</dbReference>
<dbReference type="PANTHER" id="PTHR48056:SF29">
    <property type="entry name" value="RECEPTOR-LIKE PROTEIN KINASE HSL1"/>
    <property type="match status" value="1"/>
</dbReference>
<keyword evidence="4" id="KW-0325">Glycoprotein</keyword>
<dbReference type="GO" id="GO:0033612">
    <property type="term" value="F:receptor serine/threonine kinase binding"/>
    <property type="evidence" value="ECO:0007669"/>
    <property type="project" value="TreeGrafter"/>
</dbReference>
<dbReference type="GO" id="GO:0005524">
    <property type="term" value="F:ATP binding"/>
    <property type="evidence" value="ECO:0007669"/>
    <property type="project" value="InterPro"/>
</dbReference>
<evidence type="ECO:0000256" key="4">
    <source>
        <dbReference type="ARBA" id="ARBA00023180"/>
    </source>
</evidence>
<proteinExistence type="predicted"/>
<reference evidence="7" key="1">
    <citation type="submission" date="2020-07" db="EMBL/GenBank/DDBJ databases">
        <title>Genome sequence and genetic diversity analysis of an under-domesticated orphan crop, white fonio (Digitaria exilis).</title>
        <authorList>
            <person name="Bennetzen J.L."/>
            <person name="Chen S."/>
            <person name="Ma X."/>
            <person name="Wang X."/>
            <person name="Yssel A.E.J."/>
            <person name="Chaluvadi S.R."/>
            <person name="Johnson M."/>
            <person name="Gangashetty P."/>
            <person name="Hamidou F."/>
            <person name="Sanogo M.D."/>
            <person name="Zwaenepoel A."/>
            <person name="Wallace J."/>
            <person name="Van De Peer Y."/>
            <person name="Van Deynze A."/>
        </authorList>
    </citation>
    <scope>NUCLEOTIDE SEQUENCE</scope>
    <source>
        <tissue evidence="7">Leaves</tissue>
    </source>
</reference>
<evidence type="ECO:0000256" key="3">
    <source>
        <dbReference type="ARBA" id="ARBA00023170"/>
    </source>
</evidence>
<comment type="caution">
    <text evidence="7">The sequence shown here is derived from an EMBL/GenBank/DDBJ whole genome shotgun (WGS) entry which is preliminary data.</text>
</comment>
<keyword evidence="8" id="KW-1185">Reference proteome</keyword>
<dbReference type="Gene3D" id="1.10.510.10">
    <property type="entry name" value="Transferase(Phosphotransferase) domain 1"/>
    <property type="match status" value="1"/>
</dbReference>
<dbReference type="AlphaFoldDB" id="A0A834ZWS0"/>
<dbReference type="Proteomes" id="UP000636709">
    <property type="component" value="Unassembled WGS sequence"/>
</dbReference>
<evidence type="ECO:0000256" key="1">
    <source>
        <dbReference type="ARBA" id="ARBA00022614"/>
    </source>
</evidence>
<dbReference type="GO" id="GO:0004672">
    <property type="term" value="F:protein kinase activity"/>
    <property type="evidence" value="ECO:0007669"/>
    <property type="project" value="InterPro"/>
</dbReference>
<name>A0A834ZWS0_9POAL</name>